<comment type="caution">
    <text evidence="2">The sequence shown here is derived from an EMBL/GenBank/DDBJ whole genome shotgun (WGS) entry which is preliminary data.</text>
</comment>
<proteinExistence type="predicted"/>
<dbReference type="EMBL" id="JAUCMX010000010">
    <property type="protein sequence ID" value="KAK3533183.1"/>
    <property type="molecule type" value="Genomic_DNA"/>
</dbReference>
<feature type="region of interest" description="Disordered" evidence="1">
    <location>
        <begin position="111"/>
        <end position="134"/>
    </location>
</feature>
<feature type="compositionally biased region" description="Polar residues" evidence="1">
    <location>
        <begin position="111"/>
        <end position="122"/>
    </location>
</feature>
<keyword evidence="3" id="KW-1185">Reference proteome</keyword>
<evidence type="ECO:0000313" key="3">
    <source>
        <dbReference type="Proteomes" id="UP001274896"/>
    </source>
</evidence>
<dbReference type="Proteomes" id="UP001274896">
    <property type="component" value="Unassembled WGS sequence"/>
</dbReference>
<accession>A0AAE0QUK4</accession>
<name>A0AAE0QUK4_9TELE</name>
<dbReference type="AlphaFoldDB" id="A0AAE0QUK4"/>
<gene>
    <name evidence="2" type="ORF">QTP70_013064</name>
</gene>
<sequence>MHLAVAYKNYKSTKQKEKAAAVSIYQKWTKEETLVNRRQGHGRPRITDARGEQRLARVIRSNRRDLNPIQHLWDVLDKQVRSMEAPPRNLLTGLTGSAANILVPDTTAHLQGSSGVHASTGQGCSGNKKGPTQY</sequence>
<organism evidence="2 3">
    <name type="scientific">Hemibagrus guttatus</name>
    <dbReference type="NCBI Taxonomy" id="175788"/>
    <lineage>
        <taxon>Eukaryota</taxon>
        <taxon>Metazoa</taxon>
        <taxon>Chordata</taxon>
        <taxon>Craniata</taxon>
        <taxon>Vertebrata</taxon>
        <taxon>Euteleostomi</taxon>
        <taxon>Actinopterygii</taxon>
        <taxon>Neopterygii</taxon>
        <taxon>Teleostei</taxon>
        <taxon>Ostariophysi</taxon>
        <taxon>Siluriformes</taxon>
        <taxon>Bagridae</taxon>
        <taxon>Hemibagrus</taxon>
    </lineage>
</organism>
<evidence type="ECO:0000313" key="2">
    <source>
        <dbReference type="EMBL" id="KAK3533183.1"/>
    </source>
</evidence>
<evidence type="ECO:0000256" key="1">
    <source>
        <dbReference type="SAM" id="MobiDB-lite"/>
    </source>
</evidence>
<reference evidence="2" key="1">
    <citation type="submission" date="2023-06" db="EMBL/GenBank/DDBJ databases">
        <title>Male Hemibagrus guttatus genome.</title>
        <authorList>
            <person name="Bian C."/>
        </authorList>
    </citation>
    <scope>NUCLEOTIDE SEQUENCE</scope>
    <source>
        <strain evidence="2">Male_cb2023</strain>
        <tissue evidence="2">Muscle</tissue>
    </source>
</reference>
<protein>
    <submittedName>
        <fullName evidence="2">Uncharacterized protein</fullName>
    </submittedName>
</protein>